<evidence type="ECO:0000313" key="1">
    <source>
        <dbReference type="EMBL" id="MQL99239.1"/>
    </source>
</evidence>
<organism evidence="1 2">
    <name type="scientific">Colocasia esculenta</name>
    <name type="common">Wild taro</name>
    <name type="synonym">Arum esculentum</name>
    <dbReference type="NCBI Taxonomy" id="4460"/>
    <lineage>
        <taxon>Eukaryota</taxon>
        <taxon>Viridiplantae</taxon>
        <taxon>Streptophyta</taxon>
        <taxon>Embryophyta</taxon>
        <taxon>Tracheophyta</taxon>
        <taxon>Spermatophyta</taxon>
        <taxon>Magnoliopsida</taxon>
        <taxon>Liliopsida</taxon>
        <taxon>Araceae</taxon>
        <taxon>Aroideae</taxon>
        <taxon>Colocasieae</taxon>
        <taxon>Colocasia</taxon>
    </lineage>
</organism>
<accession>A0A843W7Z8</accession>
<sequence>MPPTGYPSETKTKAGIPWRFSNSTPGLNDLAGSWVENHNNSSYERTQESAHHFREVTWTRSTRSTLGIWCNISGAGAGLLGALSGDLSLILSRGGLPLLALLFDLDFGPGPDSGAIDHGICHLDLAHHCGLLAKGISGFDLVDLDGLLTKEEFSRPSGGLLAKGFYLVDLDGLLTKKEFLADLLGVYWLEVLTWS</sequence>
<keyword evidence="2" id="KW-1185">Reference proteome</keyword>
<proteinExistence type="predicted"/>
<protein>
    <submittedName>
        <fullName evidence="1">Uncharacterized protein</fullName>
    </submittedName>
</protein>
<reference evidence="1" key="1">
    <citation type="submission" date="2017-07" db="EMBL/GenBank/DDBJ databases">
        <title>Taro Niue Genome Assembly and Annotation.</title>
        <authorList>
            <person name="Atibalentja N."/>
            <person name="Keating K."/>
            <person name="Fields C.J."/>
        </authorList>
    </citation>
    <scope>NUCLEOTIDE SEQUENCE</scope>
    <source>
        <strain evidence="1">Niue_2</strain>
        <tissue evidence="1">Leaf</tissue>
    </source>
</reference>
<dbReference type="EMBL" id="NMUH01002317">
    <property type="protein sequence ID" value="MQL99239.1"/>
    <property type="molecule type" value="Genomic_DNA"/>
</dbReference>
<name>A0A843W7Z8_COLES</name>
<dbReference type="Proteomes" id="UP000652761">
    <property type="component" value="Unassembled WGS sequence"/>
</dbReference>
<dbReference type="AlphaFoldDB" id="A0A843W7Z8"/>
<gene>
    <name evidence="1" type="ORF">Taro_031966</name>
</gene>
<comment type="caution">
    <text evidence="1">The sequence shown here is derived from an EMBL/GenBank/DDBJ whole genome shotgun (WGS) entry which is preliminary data.</text>
</comment>
<feature type="non-terminal residue" evidence="1">
    <location>
        <position position="1"/>
    </location>
</feature>
<evidence type="ECO:0000313" key="2">
    <source>
        <dbReference type="Proteomes" id="UP000652761"/>
    </source>
</evidence>